<dbReference type="KEGG" id="amd:AMED_8766"/>
<dbReference type="HOGENOM" id="CLU_405802_0_0_11"/>
<evidence type="ECO:0000313" key="2">
    <source>
        <dbReference type="EMBL" id="ADJ50459.1"/>
    </source>
</evidence>
<accession>A0A0H3DL69</accession>
<organism evidence="2 3">
    <name type="scientific">Amycolatopsis mediterranei (strain U-32)</name>
    <dbReference type="NCBI Taxonomy" id="749927"/>
    <lineage>
        <taxon>Bacteria</taxon>
        <taxon>Bacillati</taxon>
        <taxon>Actinomycetota</taxon>
        <taxon>Actinomycetes</taxon>
        <taxon>Pseudonocardiales</taxon>
        <taxon>Pseudonocardiaceae</taxon>
        <taxon>Amycolatopsis</taxon>
    </lineage>
</organism>
<protein>
    <submittedName>
        <fullName evidence="2">Uncharacterized protein</fullName>
    </submittedName>
</protein>
<evidence type="ECO:0000256" key="1">
    <source>
        <dbReference type="SAM" id="MobiDB-lite"/>
    </source>
</evidence>
<sequence length="677" mass="74732">MSEEKKQPTQVVGEETRMPRPLRPLPSLPDPELIKQLRAKAKKELGMSDRVAGAMSTLFVRPDRVLPQLDNLRTMRIPGGDLLFVEGEVWVPRLMADFSNPRNAADYTYAAAAGAADENLSVFTSEVVAGTAEIGIKVSSRDDLAAALTRSMARTRKNNELYPDISQQGIMDAPFGVMADIEFEDGTPPIAVPRVREGSTRTSWAQHVLKCTPEDTLFRMPSRAKPMSDFIDEINQIVAKPAKDITPEEQGRVRCARTNFILIVGFEPDEPGSIDLEEAIKVKVAQEHLNVKEDWSDNAQNSVLADDCLAAVFRAGHVRDHVEYEWLGGRLPFADPAVDELAENPDDRFARLMWLFTTKNPEVHDVIRGPIAFVLRKEKRRAETSRVQVRGTTKIPLAVELTAREFRGTPRFQEEKALDQVIKVLVNGGHVALANTWKPTNRSLTALTKAAVKDAEKGALGPASTELAVRALYYVGLYDVLKVPRNDRGAGSDRRKVGDVLQAMAETPAGVQQLASIVKDGRAGQPPKLRGADGTVERDGAQNDVRLTNDRVRYELFPRGGRPDSGKTDIDPFMDAQRAIQHALGDLRNGITALESVRETVDEDDDEAGQRLIEVQGLPVVTARTWLGILDGAEKKIQRWFMTGVEYAATAAEAPRVLSDEPDVLADDQDEDDESDE</sequence>
<feature type="compositionally biased region" description="Acidic residues" evidence="1">
    <location>
        <begin position="660"/>
        <end position="677"/>
    </location>
</feature>
<reference evidence="2 3" key="1">
    <citation type="journal article" date="2010" name="Cell Res.">
        <title>Complete genome sequence of the rifamycin SV-producing Amycolatopsis mediterranei U32 revealed its genetic characteristics in phylogeny and metabolism.</title>
        <authorList>
            <person name="Zhao W."/>
            <person name="Zhong Y."/>
            <person name="Yuan H."/>
            <person name="Wang J."/>
            <person name="Zheng H."/>
            <person name="Wang Y."/>
            <person name="Cen X."/>
            <person name="Xu F."/>
            <person name="Bai J."/>
            <person name="Han X."/>
            <person name="Lu G."/>
            <person name="Zhu Y."/>
            <person name="Shao Z."/>
            <person name="Yan H."/>
            <person name="Li C."/>
            <person name="Peng N."/>
            <person name="Zhang Z."/>
            <person name="Zhang Y."/>
            <person name="Lin W."/>
            <person name="Fan Y."/>
            <person name="Qin Z."/>
            <person name="Hu Y."/>
            <person name="Zhu B."/>
            <person name="Wang S."/>
            <person name="Ding X."/>
            <person name="Zhao G.P."/>
        </authorList>
    </citation>
    <scope>NUCLEOTIDE SEQUENCE [LARGE SCALE GENOMIC DNA]</scope>
    <source>
        <strain evidence="3">U-32</strain>
    </source>
</reference>
<evidence type="ECO:0000313" key="3">
    <source>
        <dbReference type="Proteomes" id="UP000000328"/>
    </source>
</evidence>
<feature type="region of interest" description="Disordered" evidence="1">
    <location>
        <begin position="1"/>
        <end position="29"/>
    </location>
</feature>
<dbReference type="EMBL" id="CP002000">
    <property type="protein sequence ID" value="ADJ50459.1"/>
    <property type="molecule type" value="Genomic_DNA"/>
</dbReference>
<dbReference type="Proteomes" id="UP000000328">
    <property type="component" value="Chromosome"/>
</dbReference>
<gene>
    <name evidence="2" type="ordered locus">AMED_8766</name>
</gene>
<feature type="region of interest" description="Disordered" evidence="1">
    <location>
        <begin position="653"/>
        <end position="677"/>
    </location>
</feature>
<proteinExistence type="predicted"/>
<dbReference type="eggNOG" id="ENOG502ZAWF">
    <property type="taxonomic scope" value="Bacteria"/>
</dbReference>
<dbReference type="OrthoDB" id="5166867at2"/>
<name>A0A0H3DL69_AMYMU</name>
<dbReference type="PATRIC" id="fig|749927.5.peg.9100"/>
<dbReference type="AlphaFoldDB" id="A0A0H3DL69"/>